<name>A0A6M3XHJ9_9ZZZZ</name>
<accession>A0A6M3XHJ9</accession>
<evidence type="ECO:0000313" key="1">
    <source>
        <dbReference type="EMBL" id="QJH97241.1"/>
    </source>
</evidence>
<proteinExistence type="predicted"/>
<dbReference type="AlphaFoldDB" id="A0A6M3XHJ9"/>
<reference evidence="1" key="1">
    <citation type="submission" date="2020-03" db="EMBL/GenBank/DDBJ databases">
        <title>The deep terrestrial virosphere.</title>
        <authorList>
            <person name="Holmfeldt K."/>
            <person name="Nilsson E."/>
            <person name="Simone D."/>
            <person name="Lopez-Fernandez M."/>
            <person name="Wu X."/>
            <person name="de Brujin I."/>
            <person name="Lundin D."/>
            <person name="Andersson A."/>
            <person name="Bertilsson S."/>
            <person name="Dopson M."/>
        </authorList>
    </citation>
    <scope>NUCLEOTIDE SEQUENCE</scope>
    <source>
        <strain evidence="1">TM448B00955</strain>
    </source>
</reference>
<organism evidence="1">
    <name type="scientific">viral metagenome</name>
    <dbReference type="NCBI Taxonomy" id="1070528"/>
    <lineage>
        <taxon>unclassified sequences</taxon>
        <taxon>metagenomes</taxon>
        <taxon>organismal metagenomes</taxon>
    </lineage>
</organism>
<protein>
    <submittedName>
        <fullName evidence="1">Uncharacterized protein</fullName>
    </submittedName>
</protein>
<gene>
    <name evidence="1" type="ORF">TM448B00955_0006</name>
</gene>
<sequence length="71" mass="8572">MLITLENNHFIDIARDDITLWHGAKLIREITAEESMALIRERDLAMELREIELREIEEADNEYRRELMEED</sequence>
<dbReference type="EMBL" id="MT144679">
    <property type="protein sequence ID" value="QJH97241.1"/>
    <property type="molecule type" value="Genomic_DNA"/>
</dbReference>